<dbReference type="GO" id="GO:0071555">
    <property type="term" value="P:cell wall organization"/>
    <property type="evidence" value="ECO:0007669"/>
    <property type="project" value="UniProtKB-KW"/>
</dbReference>
<protein>
    <recommendedName>
        <fullName evidence="7 20">UDP-N-acetylenolpyruvoylglucosamine reductase</fullName>
        <ecNumber evidence="6 20">1.3.1.98</ecNumber>
    </recommendedName>
    <alternativeName>
        <fullName evidence="18 20">UDP-N-acetylmuramate dehydrogenase</fullName>
    </alternativeName>
</protein>
<dbReference type="GO" id="GO:0009252">
    <property type="term" value="P:peptidoglycan biosynthetic process"/>
    <property type="evidence" value="ECO:0007669"/>
    <property type="project" value="UniProtKB-UniRule"/>
</dbReference>
<evidence type="ECO:0000256" key="6">
    <source>
        <dbReference type="ARBA" id="ARBA00012518"/>
    </source>
</evidence>
<dbReference type="InterPro" id="IPR016166">
    <property type="entry name" value="FAD-bd_PCMH"/>
</dbReference>
<evidence type="ECO:0000256" key="9">
    <source>
        <dbReference type="ARBA" id="ARBA00022618"/>
    </source>
</evidence>
<evidence type="ECO:0000256" key="18">
    <source>
        <dbReference type="ARBA" id="ARBA00031026"/>
    </source>
</evidence>
<dbReference type="GO" id="GO:0071949">
    <property type="term" value="F:FAD binding"/>
    <property type="evidence" value="ECO:0007669"/>
    <property type="project" value="InterPro"/>
</dbReference>
<evidence type="ECO:0000256" key="1">
    <source>
        <dbReference type="ARBA" id="ARBA00001974"/>
    </source>
</evidence>
<keyword evidence="14 20" id="KW-0573">Peptidoglycan synthesis</keyword>
<dbReference type="GO" id="GO:0008360">
    <property type="term" value="P:regulation of cell shape"/>
    <property type="evidence" value="ECO:0007669"/>
    <property type="project" value="UniProtKB-KW"/>
</dbReference>
<evidence type="ECO:0000256" key="19">
    <source>
        <dbReference type="ARBA" id="ARBA00048914"/>
    </source>
</evidence>
<dbReference type="Gene3D" id="3.30.43.10">
    <property type="entry name" value="Uridine Diphospho-n-acetylenolpyruvylglucosamine Reductase, domain 2"/>
    <property type="match status" value="1"/>
</dbReference>
<evidence type="ECO:0000256" key="7">
    <source>
        <dbReference type="ARBA" id="ARBA00015188"/>
    </source>
</evidence>
<dbReference type="GO" id="GO:0005829">
    <property type="term" value="C:cytosol"/>
    <property type="evidence" value="ECO:0007669"/>
    <property type="project" value="TreeGrafter"/>
</dbReference>
<comment type="subcellular location">
    <subcellularLocation>
        <location evidence="3 20">Cytoplasm</location>
    </subcellularLocation>
</comment>
<dbReference type="InterPro" id="IPR003170">
    <property type="entry name" value="MurB"/>
</dbReference>
<evidence type="ECO:0000259" key="21">
    <source>
        <dbReference type="PROSITE" id="PS51387"/>
    </source>
</evidence>
<dbReference type="GO" id="GO:0051301">
    <property type="term" value="P:cell division"/>
    <property type="evidence" value="ECO:0007669"/>
    <property type="project" value="UniProtKB-KW"/>
</dbReference>
<evidence type="ECO:0000313" key="22">
    <source>
        <dbReference type="EMBL" id="MBB1487484.1"/>
    </source>
</evidence>
<evidence type="ECO:0000256" key="8">
    <source>
        <dbReference type="ARBA" id="ARBA00022490"/>
    </source>
</evidence>
<dbReference type="HAMAP" id="MF_00037">
    <property type="entry name" value="MurB"/>
    <property type="match status" value="1"/>
</dbReference>
<comment type="pathway">
    <text evidence="4 20">Cell wall biogenesis; peptidoglycan biosynthesis.</text>
</comment>
<gene>
    <name evidence="20 22" type="primary">murB</name>
    <name evidence="22" type="ORF">H4O21_12785</name>
</gene>
<dbReference type="SUPFAM" id="SSF56194">
    <property type="entry name" value="Uridine diphospho-N-Acetylenolpyruvylglucosamine reductase, MurB, C-terminal domain"/>
    <property type="match status" value="1"/>
</dbReference>
<dbReference type="EMBL" id="JACJFM010000015">
    <property type="protein sequence ID" value="MBB1487484.1"/>
    <property type="molecule type" value="Genomic_DNA"/>
</dbReference>
<dbReference type="RefSeq" id="WP_182809262.1">
    <property type="nucleotide sequence ID" value="NZ_JACJFM010000015.1"/>
</dbReference>
<dbReference type="InterPro" id="IPR016167">
    <property type="entry name" value="FAD-bd_PCMH_sub1"/>
</dbReference>
<evidence type="ECO:0000256" key="2">
    <source>
        <dbReference type="ARBA" id="ARBA00003921"/>
    </source>
</evidence>
<dbReference type="PANTHER" id="PTHR21071">
    <property type="entry name" value="UDP-N-ACETYLENOLPYRUVOYLGLUCOSAMINE REDUCTASE"/>
    <property type="match status" value="1"/>
</dbReference>
<dbReference type="InterPro" id="IPR036635">
    <property type="entry name" value="MurB_C_sf"/>
</dbReference>
<evidence type="ECO:0000256" key="17">
    <source>
        <dbReference type="ARBA" id="ARBA00023316"/>
    </source>
</evidence>
<keyword evidence="8 20" id="KW-0963">Cytoplasm</keyword>
<dbReference type="NCBIfam" id="NF000755">
    <property type="entry name" value="PRK00046.1"/>
    <property type="match status" value="1"/>
</dbReference>
<comment type="function">
    <text evidence="2 20">Cell wall formation.</text>
</comment>
<evidence type="ECO:0000256" key="14">
    <source>
        <dbReference type="ARBA" id="ARBA00022984"/>
    </source>
</evidence>
<dbReference type="PANTHER" id="PTHR21071:SF4">
    <property type="entry name" value="UDP-N-ACETYLENOLPYRUVOYLGLUCOSAMINE REDUCTASE"/>
    <property type="match status" value="1"/>
</dbReference>
<proteinExistence type="inferred from homology"/>
<keyword evidence="13 20" id="KW-0133">Cell shape</keyword>
<dbReference type="PROSITE" id="PS51387">
    <property type="entry name" value="FAD_PCMH"/>
    <property type="match status" value="1"/>
</dbReference>
<evidence type="ECO:0000256" key="10">
    <source>
        <dbReference type="ARBA" id="ARBA00022630"/>
    </source>
</evidence>
<dbReference type="SUPFAM" id="SSF56176">
    <property type="entry name" value="FAD-binding/transporter-associated domain-like"/>
    <property type="match status" value="1"/>
</dbReference>
<dbReference type="InterPro" id="IPR036318">
    <property type="entry name" value="FAD-bd_PCMH-like_sf"/>
</dbReference>
<sequence>MPEGIKADAELKSMNTLGFSARAGFLASPDSEQSLRSVLEFACQYNLAVLPIGGGSNLIVDCDPPVLLIRMANNHIRYSECEDDKVLLTVGAGVCWHDLVMDSVARGYFGLENLALIPGMAGAAPIQNIGAYGVELSDRLVCVRGLFIDSGAAFELSQQECNFAYRDSIFKKQLAGKVVITELELKLSKSRADVVLAYGDLAARMTDAEITPANIADEICKIRSSKLPAPYNPGNAGSFFKNPVVDRITAEQLREHFPDIPVYPVKGREASEMKLAAGWLIEQCGLKGFRAGSVGVYDKQALVLVHYGQGSAEELLTLADYIRSRVLEKFSVTLEIEPPKLSDLIRTISP</sequence>
<dbReference type="Gene3D" id="3.90.78.10">
    <property type="entry name" value="UDP-N-acetylenolpyruvoylglucosamine reductase, C-terminal domain"/>
    <property type="match status" value="1"/>
</dbReference>
<keyword evidence="9 20" id="KW-0132">Cell division</keyword>
<evidence type="ECO:0000256" key="13">
    <source>
        <dbReference type="ARBA" id="ARBA00022960"/>
    </source>
</evidence>
<dbReference type="GO" id="GO:0008762">
    <property type="term" value="F:UDP-N-acetylmuramate dehydrogenase activity"/>
    <property type="evidence" value="ECO:0007669"/>
    <property type="project" value="UniProtKB-UniRule"/>
</dbReference>
<feature type="domain" description="FAD-binding PCMH-type" evidence="21">
    <location>
        <begin position="18"/>
        <end position="190"/>
    </location>
</feature>
<dbReference type="Pfam" id="PF01565">
    <property type="entry name" value="FAD_binding_4"/>
    <property type="match status" value="1"/>
</dbReference>
<dbReference type="NCBIfam" id="TIGR00179">
    <property type="entry name" value="murB"/>
    <property type="match status" value="1"/>
</dbReference>
<comment type="caution">
    <text evidence="22">The sequence shown here is derived from an EMBL/GenBank/DDBJ whole genome shotgun (WGS) entry which is preliminary data.</text>
</comment>
<feature type="active site" evidence="20">
    <location>
        <position position="337"/>
    </location>
</feature>
<name>A0A839IS54_9GAMM</name>
<dbReference type="Gene3D" id="3.30.465.10">
    <property type="match status" value="1"/>
</dbReference>
<keyword evidence="23" id="KW-1185">Reference proteome</keyword>
<feature type="active site" evidence="20">
    <location>
        <position position="166"/>
    </location>
</feature>
<evidence type="ECO:0000256" key="20">
    <source>
        <dbReference type="HAMAP-Rule" id="MF_00037"/>
    </source>
</evidence>
<feature type="active site" description="Proton donor" evidence="20">
    <location>
        <position position="238"/>
    </location>
</feature>
<evidence type="ECO:0000256" key="16">
    <source>
        <dbReference type="ARBA" id="ARBA00023306"/>
    </source>
</evidence>
<evidence type="ECO:0000256" key="4">
    <source>
        <dbReference type="ARBA" id="ARBA00004752"/>
    </source>
</evidence>
<organism evidence="22 23">
    <name type="scientific">Oceanospirillum sediminis</name>
    <dbReference type="NCBI Taxonomy" id="2760088"/>
    <lineage>
        <taxon>Bacteria</taxon>
        <taxon>Pseudomonadati</taxon>
        <taxon>Pseudomonadota</taxon>
        <taxon>Gammaproteobacteria</taxon>
        <taxon>Oceanospirillales</taxon>
        <taxon>Oceanospirillaceae</taxon>
        <taxon>Oceanospirillum</taxon>
    </lineage>
</organism>
<comment type="catalytic activity">
    <reaction evidence="19 20">
        <text>UDP-N-acetyl-alpha-D-muramate + NADP(+) = UDP-N-acetyl-3-O-(1-carboxyvinyl)-alpha-D-glucosamine + NADPH + H(+)</text>
        <dbReference type="Rhea" id="RHEA:12248"/>
        <dbReference type="ChEBI" id="CHEBI:15378"/>
        <dbReference type="ChEBI" id="CHEBI:57783"/>
        <dbReference type="ChEBI" id="CHEBI:58349"/>
        <dbReference type="ChEBI" id="CHEBI:68483"/>
        <dbReference type="ChEBI" id="CHEBI:70757"/>
        <dbReference type="EC" id="1.3.1.98"/>
    </reaction>
</comment>
<evidence type="ECO:0000256" key="5">
    <source>
        <dbReference type="ARBA" id="ARBA00010485"/>
    </source>
</evidence>
<keyword evidence="11 20" id="KW-0274">FAD</keyword>
<dbReference type="EC" id="1.3.1.98" evidence="6 20"/>
<reference evidence="22 23" key="1">
    <citation type="submission" date="2020-08" db="EMBL/GenBank/DDBJ databases">
        <title>Oceanospirillum sp. nov. isolated from marine sediment.</title>
        <authorList>
            <person name="Ji X."/>
        </authorList>
    </citation>
    <scope>NUCLEOTIDE SEQUENCE [LARGE SCALE GENOMIC DNA]</scope>
    <source>
        <strain evidence="22 23">D5</strain>
    </source>
</reference>
<evidence type="ECO:0000256" key="15">
    <source>
        <dbReference type="ARBA" id="ARBA00023002"/>
    </source>
</evidence>
<comment type="cofactor">
    <cofactor evidence="1 20">
        <name>FAD</name>
        <dbReference type="ChEBI" id="CHEBI:57692"/>
    </cofactor>
</comment>
<keyword evidence="15 20" id="KW-0560">Oxidoreductase</keyword>
<accession>A0A839IS54</accession>
<dbReference type="Proteomes" id="UP000565262">
    <property type="component" value="Unassembled WGS sequence"/>
</dbReference>
<comment type="similarity">
    <text evidence="5 20">Belongs to the MurB family.</text>
</comment>
<keyword evidence="12 20" id="KW-0521">NADP</keyword>
<evidence type="ECO:0000256" key="11">
    <source>
        <dbReference type="ARBA" id="ARBA00022827"/>
    </source>
</evidence>
<dbReference type="InterPro" id="IPR016169">
    <property type="entry name" value="FAD-bd_PCMH_sub2"/>
</dbReference>
<dbReference type="UniPathway" id="UPA00219"/>
<dbReference type="Pfam" id="PF02873">
    <property type="entry name" value="MurB_C"/>
    <property type="match status" value="1"/>
</dbReference>
<evidence type="ECO:0000313" key="23">
    <source>
        <dbReference type="Proteomes" id="UP000565262"/>
    </source>
</evidence>
<dbReference type="InterPro" id="IPR006094">
    <property type="entry name" value="Oxid_FAD_bind_N"/>
</dbReference>
<dbReference type="AlphaFoldDB" id="A0A839IS54"/>
<dbReference type="InterPro" id="IPR011601">
    <property type="entry name" value="MurB_C"/>
</dbReference>
<keyword evidence="10 20" id="KW-0285">Flavoprotein</keyword>
<evidence type="ECO:0000256" key="12">
    <source>
        <dbReference type="ARBA" id="ARBA00022857"/>
    </source>
</evidence>
<evidence type="ECO:0000256" key="3">
    <source>
        <dbReference type="ARBA" id="ARBA00004496"/>
    </source>
</evidence>
<keyword evidence="17 20" id="KW-0961">Cell wall biogenesis/degradation</keyword>
<keyword evidence="16 20" id="KW-0131">Cell cycle</keyword>